<dbReference type="SUPFAM" id="SSF52047">
    <property type="entry name" value="RNI-like"/>
    <property type="match status" value="1"/>
</dbReference>
<evidence type="ECO:0000256" key="1">
    <source>
        <dbReference type="ARBA" id="ARBA00022729"/>
    </source>
</evidence>
<proteinExistence type="predicted"/>
<dbReference type="STRING" id="121845.A0A1S4ERV1"/>
<dbReference type="Pfam" id="PF13516">
    <property type="entry name" value="LRR_6"/>
    <property type="match status" value="1"/>
</dbReference>
<dbReference type="GeneID" id="108254420"/>
<feature type="non-terminal residue" evidence="3">
    <location>
        <position position="111"/>
    </location>
</feature>
<dbReference type="GO" id="GO:0005615">
    <property type="term" value="C:extracellular space"/>
    <property type="evidence" value="ECO:0007669"/>
    <property type="project" value="TreeGrafter"/>
</dbReference>
<dbReference type="InterPro" id="IPR032675">
    <property type="entry name" value="LRR_dom_sf"/>
</dbReference>
<dbReference type="Proteomes" id="UP000079169">
    <property type="component" value="Unplaced"/>
</dbReference>
<dbReference type="InterPro" id="IPR001611">
    <property type="entry name" value="Leu-rich_rpt"/>
</dbReference>
<sequence length="111" mass="12655">RLKILNLNNNSLADLPDTIFERSRIRMLEHISLARNQFTEAPLKSLQKQYFFLTSVDLSHNNIENIPSDDSTMVNIKHLDLSFNPLTPQSINNILNEPKTVRALNLAGTNI</sequence>
<reference evidence="3" key="1">
    <citation type="submission" date="2025-08" db="UniProtKB">
        <authorList>
            <consortium name="RefSeq"/>
        </authorList>
    </citation>
    <scope>IDENTIFICATION</scope>
</reference>
<dbReference type="PROSITE" id="PS51450">
    <property type="entry name" value="LRR"/>
    <property type="match status" value="2"/>
</dbReference>
<dbReference type="RefSeq" id="XP_017304901.1">
    <property type="nucleotide sequence ID" value="XM_017449412.1"/>
</dbReference>
<dbReference type="Gene3D" id="3.80.10.10">
    <property type="entry name" value="Ribonuclease Inhibitor"/>
    <property type="match status" value="1"/>
</dbReference>
<keyword evidence="1" id="KW-0732">Signal</keyword>
<dbReference type="AlphaFoldDB" id="A0A1S4ERV1"/>
<protein>
    <submittedName>
        <fullName evidence="3">Leucine-rich repeat protein soc-2 homolog</fullName>
    </submittedName>
</protein>
<dbReference type="InterPro" id="IPR050328">
    <property type="entry name" value="Dev_Immune_Receptor"/>
</dbReference>
<dbReference type="PANTHER" id="PTHR24373:SF370">
    <property type="entry name" value="FISH-LIPS, ISOFORM E"/>
    <property type="match status" value="1"/>
</dbReference>
<keyword evidence="2" id="KW-1185">Reference proteome</keyword>
<accession>A0A1S4ERV1</accession>
<evidence type="ECO:0000313" key="2">
    <source>
        <dbReference type="Proteomes" id="UP000079169"/>
    </source>
</evidence>
<name>A0A1S4ERV1_DIACI</name>
<dbReference type="Pfam" id="PF00560">
    <property type="entry name" value="LRR_1"/>
    <property type="match status" value="2"/>
</dbReference>
<feature type="non-terminal residue" evidence="3">
    <location>
        <position position="1"/>
    </location>
</feature>
<gene>
    <name evidence="3" type="primary">LOC108254420</name>
</gene>
<evidence type="ECO:0000313" key="3">
    <source>
        <dbReference type="RefSeq" id="XP_017304901.1"/>
    </source>
</evidence>
<dbReference type="PANTHER" id="PTHR24373">
    <property type="entry name" value="SLIT RELATED LEUCINE-RICH REPEAT NEURONAL PROTEIN"/>
    <property type="match status" value="1"/>
</dbReference>
<organism evidence="2 3">
    <name type="scientific">Diaphorina citri</name>
    <name type="common">Asian citrus psyllid</name>
    <dbReference type="NCBI Taxonomy" id="121845"/>
    <lineage>
        <taxon>Eukaryota</taxon>
        <taxon>Metazoa</taxon>
        <taxon>Ecdysozoa</taxon>
        <taxon>Arthropoda</taxon>
        <taxon>Hexapoda</taxon>
        <taxon>Insecta</taxon>
        <taxon>Pterygota</taxon>
        <taxon>Neoptera</taxon>
        <taxon>Paraneoptera</taxon>
        <taxon>Hemiptera</taxon>
        <taxon>Sternorrhyncha</taxon>
        <taxon>Psylloidea</taxon>
        <taxon>Psyllidae</taxon>
        <taxon>Diaphorininae</taxon>
        <taxon>Diaphorina</taxon>
    </lineage>
</organism>
<dbReference type="KEGG" id="dci:108254420"/>
<dbReference type="GO" id="GO:0031012">
    <property type="term" value="C:extracellular matrix"/>
    <property type="evidence" value="ECO:0007669"/>
    <property type="project" value="TreeGrafter"/>
</dbReference>
<dbReference type="PaxDb" id="121845-A0A1S4ERV1"/>